<dbReference type="AlphaFoldDB" id="A0A3N0GI67"/>
<dbReference type="InterPro" id="IPR006190">
    <property type="entry name" value="SAF_AFP_Neu5Ac"/>
</dbReference>
<keyword evidence="5" id="KW-1185">Reference proteome</keyword>
<keyword evidence="2" id="KW-0812">Transmembrane</keyword>
<protein>
    <recommendedName>
        <fullName evidence="3">AFP-like domain-containing protein</fullName>
    </recommendedName>
</protein>
<evidence type="ECO:0000256" key="2">
    <source>
        <dbReference type="SAM" id="Phobius"/>
    </source>
</evidence>
<dbReference type="CDD" id="cd11614">
    <property type="entry name" value="SAF_CpaB_FlgA_like"/>
    <property type="match status" value="1"/>
</dbReference>
<feature type="transmembrane region" description="Helical" evidence="2">
    <location>
        <begin position="34"/>
        <end position="54"/>
    </location>
</feature>
<evidence type="ECO:0000313" key="4">
    <source>
        <dbReference type="EMBL" id="RNM11852.1"/>
    </source>
</evidence>
<dbReference type="PROSITE" id="PS50844">
    <property type="entry name" value="AFP_LIKE"/>
    <property type="match status" value="1"/>
</dbReference>
<gene>
    <name evidence="4" type="ORF">EFL26_22200</name>
</gene>
<dbReference type="InterPro" id="IPR013974">
    <property type="entry name" value="SAF"/>
</dbReference>
<feature type="domain" description="AFP-like" evidence="3">
    <location>
        <begin position="63"/>
        <end position="126"/>
    </location>
</feature>
<proteinExistence type="predicted"/>
<dbReference type="Gene3D" id="3.90.1210.10">
    <property type="entry name" value="Antifreeze-like/N-acetylneuraminic acid synthase C-terminal domain"/>
    <property type="match status" value="1"/>
</dbReference>
<keyword evidence="2" id="KW-0472">Membrane</keyword>
<dbReference type="Proteomes" id="UP000279994">
    <property type="component" value="Unassembled WGS sequence"/>
</dbReference>
<dbReference type="Pfam" id="PF08666">
    <property type="entry name" value="SAF"/>
    <property type="match status" value="1"/>
</dbReference>
<name>A0A3N0GI67_9ACTN</name>
<evidence type="ECO:0000256" key="1">
    <source>
        <dbReference type="SAM" id="MobiDB-lite"/>
    </source>
</evidence>
<dbReference type="EMBL" id="RJSF01000047">
    <property type="protein sequence ID" value="RNM11852.1"/>
    <property type="molecule type" value="Genomic_DNA"/>
</dbReference>
<organism evidence="4 5">
    <name type="scientific">Nocardioides pocheonensis</name>
    <dbReference type="NCBI Taxonomy" id="661485"/>
    <lineage>
        <taxon>Bacteria</taxon>
        <taxon>Bacillati</taxon>
        <taxon>Actinomycetota</taxon>
        <taxon>Actinomycetes</taxon>
        <taxon>Propionibacteriales</taxon>
        <taxon>Nocardioidaceae</taxon>
        <taxon>Nocardioides</taxon>
    </lineage>
</organism>
<comment type="caution">
    <text evidence="4">The sequence shown here is derived from an EMBL/GenBank/DDBJ whole genome shotgun (WGS) entry which is preliminary data.</text>
</comment>
<reference evidence="4 5" key="1">
    <citation type="submission" date="2018-11" db="EMBL/GenBank/DDBJ databases">
        <authorList>
            <person name="Li F."/>
        </authorList>
    </citation>
    <scope>NUCLEOTIDE SEQUENCE [LARGE SCALE GENOMIC DNA]</scope>
    <source>
        <strain evidence="4 5">Gsoil 818</strain>
    </source>
</reference>
<feature type="compositionally biased region" description="Basic and acidic residues" evidence="1">
    <location>
        <begin position="1"/>
        <end position="16"/>
    </location>
</feature>
<dbReference type="InterPro" id="IPR036732">
    <property type="entry name" value="AFP_Neu5c_C_sf"/>
</dbReference>
<keyword evidence="2" id="KW-1133">Transmembrane helix</keyword>
<accession>A0A3N0GI67</accession>
<dbReference type="OrthoDB" id="3638307at2"/>
<evidence type="ECO:0000313" key="5">
    <source>
        <dbReference type="Proteomes" id="UP000279994"/>
    </source>
</evidence>
<sequence>MSKTATRDDRTLDRESGPAASPLVPPPKLRRRPALIVAALVAICLGALLAAWAWTATTNTQEVLVARDTIERGAVIQADDLARVRVSADPALQPVPASQFDQVVGQRAAYDVAAGAMLTPESFSQAVVPDADNSIVGVALTPAQAPGLDLATGDRVRVVVTPPEGAEMPEGVPQFSEATVAGVRTSSETGQLIVDLLVPHADAAVLAARAATGNVALVLDSRER</sequence>
<dbReference type="SMART" id="SM00858">
    <property type="entry name" value="SAF"/>
    <property type="match status" value="1"/>
</dbReference>
<feature type="region of interest" description="Disordered" evidence="1">
    <location>
        <begin position="1"/>
        <end position="25"/>
    </location>
</feature>
<evidence type="ECO:0000259" key="3">
    <source>
        <dbReference type="PROSITE" id="PS50844"/>
    </source>
</evidence>
<dbReference type="SUPFAM" id="SSF51269">
    <property type="entry name" value="AFP III-like domain"/>
    <property type="match status" value="1"/>
</dbReference>